<evidence type="ECO:0000313" key="8">
    <source>
        <dbReference type="Proteomes" id="UP000306954"/>
    </source>
</evidence>
<proteinExistence type="predicted"/>
<evidence type="ECO:0000256" key="4">
    <source>
        <dbReference type="ARBA" id="ARBA00023163"/>
    </source>
</evidence>
<keyword evidence="2" id="KW-0479">Metal-binding</keyword>
<reference evidence="7 8" key="1">
    <citation type="submission" date="2019-03" db="EMBL/GenBank/DDBJ databases">
        <title>Sequencing 23 genomes of Wallemia ichthyophaga.</title>
        <authorList>
            <person name="Gostincar C."/>
        </authorList>
    </citation>
    <scope>NUCLEOTIDE SEQUENCE [LARGE SCALE GENOMIC DNA]</scope>
    <source>
        <strain evidence="7 8">EXF-8621</strain>
    </source>
</reference>
<dbReference type="GO" id="GO:0006351">
    <property type="term" value="P:DNA-templated transcription"/>
    <property type="evidence" value="ECO:0007669"/>
    <property type="project" value="InterPro"/>
</dbReference>
<evidence type="ECO:0000256" key="5">
    <source>
        <dbReference type="ARBA" id="ARBA00023242"/>
    </source>
</evidence>
<evidence type="ECO:0000256" key="3">
    <source>
        <dbReference type="ARBA" id="ARBA00023015"/>
    </source>
</evidence>
<protein>
    <recommendedName>
        <fullName evidence="6">Xylanolytic transcriptional activator regulatory domain-containing protein</fullName>
    </recommendedName>
</protein>
<evidence type="ECO:0000259" key="6">
    <source>
        <dbReference type="Pfam" id="PF04082"/>
    </source>
</evidence>
<dbReference type="Pfam" id="PF04082">
    <property type="entry name" value="Fungal_trans"/>
    <property type="match status" value="1"/>
</dbReference>
<dbReference type="AlphaFoldDB" id="A0A4T0GY57"/>
<dbReference type="PANTHER" id="PTHR47338">
    <property type="entry name" value="ZN(II)2CYS6 TRANSCRIPTION FACTOR (EUROFUNG)-RELATED"/>
    <property type="match status" value="1"/>
</dbReference>
<comment type="caution">
    <text evidence="7">The sequence shown here is derived from an EMBL/GenBank/DDBJ whole genome shotgun (WGS) entry which is preliminary data.</text>
</comment>
<keyword evidence="4" id="KW-0804">Transcription</keyword>
<dbReference type="CDD" id="cd12148">
    <property type="entry name" value="fungal_TF_MHR"/>
    <property type="match status" value="1"/>
</dbReference>
<dbReference type="Proteomes" id="UP000306954">
    <property type="component" value="Unassembled WGS sequence"/>
</dbReference>
<dbReference type="InterPro" id="IPR050815">
    <property type="entry name" value="TF_fung"/>
</dbReference>
<dbReference type="EMBL" id="SPOF01000078">
    <property type="protein sequence ID" value="TIB07718.1"/>
    <property type="molecule type" value="Genomic_DNA"/>
</dbReference>
<name>A0A4T0GY57_WALIC</name>
<dbReference type="GO" id="GO:0008270">
    <property type="term" value="F:zinc ion binding"/>
    <property type="evidence" value="ECO:0007669"/>
    <property type="project" value="InterPro"/>
</dbReference>
<dbReference type="InterPro" id="IPR007219">
    <property type="entry name" value="XnlR_reg_dom"/>
</dbReference>
<keyword evidence="5" id="KW-0539">Nucleus</keyword>
<evidence type="ECO:0000256" key="2">
    <source>
        <dbReference type="ARBA" id="ARBA00022723"/>
    </source>
</evidence>
<evidence type="ECO:0000313" key="7">
    <source>
        <dbReference type="EMBL" id="TIB07718.1"/>
    </source>
</evidence>
<gene>
    <name evidence="7" type="ORF">E3P90_03937</name>
</gene>
<keyword evidence="3" id="KW-0805">Transcription regulation</keyword>
<accession>A0A4T0GY57</accession>
<dbReference type="GO" id="GO:0005634">
    <property type="term" value="C:nucleus"/>
    <property type="evidence" value="ECO:0007669"/>
    <property type="project" value="UniProtKB-SubCell"/>
</dbReference>
<feature type="domain" description="Xylanolytic transcriptional activator regulatory" evidence="6">
    <location>
        <begin position="97"/>
        <end position="377"/>
    </location>
</feature>
<dbReference type="PANTHER" id="PTHR47338:SF29">
    <property type="entry name" value="ZN(2)-C6 FUNGAL-TYPE DOMAIN-CONTAINING PROTEIN"/>
    <property type="match status" value="1"/>
</dbReference>
<evidence type="ECO:0000256" key="1">
    <source>
        <dbReference type="ARBA" id="ARBA00004123"/>
    </source>
</evidence>
<dbReference type="GO" id="GO:0000981">
    <property type="term" value="F:DNA-binding transcription factor activity, RNA polymerase II-specific"/>
    <property type="evidence" value="ECO:0007669"/>
    <property type="project" value="InterPro"/>
</dbReference>
<dbReference type="GO" id="GO:0003677">
    <property type="term" value="F:DNA binding"/>
    <property type="evidence" value="ECO:0007669"/>
    <property type="project" value="InterPro"/>
</dbReference>
<organism evidence="7 8">
    <name type="scientific">Wallemia ichthyophaga</name>
    <dbReference type="NCBI Taxonomy" id="245174"/>
    <lineage>
        <taxon>Eukaryota</taxon>
        <taxon>Fungi</taxon>
        <taxon>Dikarya</taxon>
        <taxon>Basidiomycota</taxon>
        <taxon>Wallemiomycotina</taxon>
        <taxon>Wallemiomycetes</taxon>
        <taxon>Wallemiales</taxon>
        <taxon>Wallemiaceae</taxon>
        <taxon>Wallemia</taxon>
    </lineage>
</organism>
<sequence length="598" mass="66593">MLEERIRQLEEQLASQHIGDEITGGVSNELFDGTFTVDGSDEGSSAAALFDSSRQGYTALTSYSGVPVMTQPPLSNSLATLDWPYPPLDLTLHLAEIFFTCCPFVAAHLHKKTFFERILLPWTHSDAPHPSLVYAICAAASRHSPRVTSPPASESGSNLFQGGGDTFFDMAVSMTSRFLEEDAISDSKLSHKAKSLSAVLVLVHLMHSENKWADFHRYNALGMRGMIALKYHVEVSLTKSRSQLLPLKNSFDREQRKRILYTFWVFDVIYANKSGSYPSNLSSHQILLKLPTPTDRFIHASSDDYIPDDEPYLNAPNLLENHDSDDGFHWVIKATALLDKVNEFRHQSILDVISNPSLKSANQLPSFSVLDMAIMRFRSRLPDCWKNLNEGKLNVDVYLAHMLSLNALITLHNGYMREQHSKKRLMGCVRAALSTAYSLLNSSFDLARLPSYAIAMYSDSAEILIAAFVSSCDEVAKEAIKLELATFGDLFRCMQDRCPNALFALSRLNESLYNNGIQPFPPTHPTEIDPLLQEISNFDVAAPVPLEIDQIGVDGDVGTSTGMNSDILPEPSFTVSDEYGLMKFDDVFDDRAFDVALP</sequence>
<comment type="subcellular location">
    <subcellularLocation>
        <location evidence="1">Nucleus</location>
    </subcellularLocation>
</comment>